<accession>A0A915ITR3</accession>
<keyword evidence="1" id="KW-1185">Reference proteome</keyword>
<organism evidence="1 2">
    <name type="scientific">Romanomermis culicivorax</name>
    <name type="common">Nematode worm</name>
    <dbReference type="NCBI Taxonomy" id="13658"/>
    <lineage>
        <taxon>Eukaryota</taxon>
        <taxon>Metazoa</taxon>
        <taxon>Ecdysozoa</taxon>
        <taxon>Nematoda</taxon>
        <taxon>Enoplea</taxon>
        <taxon>Dorylaimia</taxon>
        <taxon>Mermithida</taxon>
        <taxon>Mermithoidea</taxon>
        <taxon>Mermithidae</taxon>
        <taxon>Romanomermis</taxon>
    </lineage>
</organism>
<dbReference type="Proteomes" id="UP000887565">
    <property type="component" value="Unplaced"/>
</dbReference>
<sequence length="123" mass="14423">MPGLNNAQNDLCKYNTKEQKRNMKISTHFIVDMFDNCESTVIKKKVDNTSLTKVWYTTNASKLENDKNQDYRPNRLHKASTNQLIMKQWYIFSCVVHGYMERIADTKDDKNLKSLADLPKDPF</sequence>
<reference evidence="2" key="1">
    <citation type="submission" date="2022-11" db="UniProtKB">
        <authorList>
            <consortium name="WormBaseParasite"/>
        </authorList>
    </citation>
    <scope>IDENTIFICATION</scope>
</reference>
<dbReference type="WBParaSite" id="nRc.2.0.1.t17428-RA">
    <property type="protein sequence ID" value="nRc.2.0.1.t17428-RA"/>
    <property type="gene ID" value="nRc.2.0.1.g17428"/>
</dbReference>
<evidence type="ECO:0000313" key="2">
    <source>
        <dbReference type="WBParaSite" id="nRc.2.0.1.t17428-RA"/>
    </source>
</evidence>
<dbReference type="AlphaFoldDB" id="A0A915ITR3"/>
<evidence type="ECO:0000313" key="1">
    <source>
        <dbReference type="Proteomes" id="UP000887565"/>
    </source>
</evidence>
<proteinExistence type="predicted"/>
<protein>
    <submittedName>
        <fullName evidence="2">Uncharacterized protein</fullName>
    </submittedName>
</protein>
<name>A0A915ITR3_ROMCU</name>